<evidence type="ECO:0000256" key="1">
    <source>
        <dbReference type="SAM" id="MobiDB-lite"/>
    </source>
</evidence>
<organism evidence="2 3">
    <name type="scientific">Pantherophis guttatus</name>
    <name type="common">Corn snake</name>
    <name type="synonym">Elaphe guttata</name>
    <dbReference type="NCBI Taxonomy" id="94885"/>
    <lineage>
        <taxon>Eukaryota</taxon>
        <taxon>Metazoa</taxon>
        <taxon>Chordata</taxon>
        <taxon>Craniata</taxon>
        <taxon>Vertebrata</taxon>
        <taxon>Euteleostomi</taxon>
        <taxon>Lepidosauria</taxon>
        <taxon>Squamata</taxon>
        <taxon>Bifurcata</taxon>
        <taxon>Unidentata</taxon>
        <taxon>Episquamata</taxon>
        <taxon>Toxicofera</taxon>
        <taxon>Serpentes</taxon>
        <taxon>Colubroidea</taxon>
        <taxon>Colubridae</taxon>
        <taxon>Colubrinae</taxon>
        <taxon>Pantherophis</taxon>
    </lineage>
</organism>
<protein>
    <submittedName>
        <fullName evidence="3">Uncharacterized protein LOC132709158</fullName>
    </submittedName>
</protein>
<accession>A0ABM3YPI4</accession>
<feature type="region of interest" description="Disordered" evidence="1">
    <location>
        <begin position="1"/>
        <end position="26"/>
    </location>
</feature>
<evidence type="ECO:0000313" key="3">
    <source>
        <dbReference type="RefSeq" id="XP_060538039.1"/>
    </source>
</evidence>
<dbReference type="PANTHER" id="PTHR35450:SF2">
    <property type="entry name" value="REVERSE TRANSCRIPTASE DOMAIN-CONTAINING PROTEIN"/>
    <property type="match status" value="1"/>
</dbReference>
<reference evidence="3" key="1">
    <citation type="submission" date="2025-08" db="UniProtKB">
        <authorList>
            <consortium name="RefSeq"/>
        </authorList>
    </citation>
    <scope>IDENTIFICATION</scope>
    <source>
        <tissue evidence="3">Blood</tissue>
    </source>
</reference>
<dbReference type="RefSeq" id="XP_060538039.1">
    <property type="nucleotide sequence ID" value="XM_060682056.1"/>
</dbReference>
<dbReference type="GeneID" id="132709158"/>
<proteinExistence type="predicted"/>
<dbReference type="PANTHER" id="PTHR35450">
    <property type="entry name" value="REVERSE TRANSCRIPTASE DOMAIN-CONTAINING PROTEIN"/>
    <property type="match status" value="1"/>
</dbReference>
<dbReference type="Proteomes" id="UP001652622">
    <property type="component" value="Unplaced"/>
</dbReference>
<feature type="compositionally biased region" description="Basic and acidic residues" evidence="1">
    <location>
        <begin position="7"/>
        <end position="17"/>
    </location>
</feature>
<keyword evidence="2" id="KW-1185">Reference proteome</keyword>
<evidence type="ECO:0000313" key="2">
    <source>
        <dbReference type="Proteomes" id="UP001652622"/>
    </source>
</evidence>
<gene>
    <name evidence="3" type="primary">LOC132709158</name>
</gene>
<name>A0ABM3YPI4_PANGU</name>
<sequence length="217" mass="25592">MVSPKEGGQRNDVERRPQQQQQHVTTNSKCRLCNEKEETVDPLISGCSKISQTDYLQRHDRLAKIIHWKLCQKFGFDYSKNHWEHQAEKILENEKLMILWDFRIQTDRHLVHNTPDITIVEKKKVWFIDIAIPGDARIEDKQQEKITKYRDLQIEVERLWKKKLCVVPIVIGALGAIPKGLPRYLEILNLPDLNILTLQKTTLLRTAYILRRYLNSS</sequence>